<dbReference type="InterPro" id="IPR027417">
    <property type="entry name" value="P-loop_NTPase"/>
</dbReference>
<evidence type="ECO:0000313" key="8">
    <source>
        <dbReference type="EMBL" id="GLI32997.1"/>
    </source>
</evidence>
<dbReference type="AlphaFoldDB" id="A0A9W6D2F9"/>
<dbReference type="InterPro" id="IPR058031">
    <property type="entry name" value="AAA_lid_NorR"/>
</dbReference>
<dbReference type="PROSITE" id="PS00675">
    <property type="entry name" value="SIGMA54_INTERACT_1"/>
    <property type="match status" value="1"/>
</dbReference>
<dbReference type="InterPro" id="IPR025944">
    <property type="entry name" value="Sigma_54_int_dom_CS"/>
</dbReference>
<dbReference type="InterPro" id="IPR001789">
    <property type="entry name" value="Sig_transdc_resp-reg_receiver"/>
</dbReference>
<keyword evidence="3" id="KW-0805">Transcription regulation</keyword>
<evidence type="ECO:0000256" key="4">
    <source>
        <dbReference type="ARBA" id="ARBA00023163"/>
    </source>
</evidence>
<evidence type="ECO:0000313" key="9">
    <source>
        <dbReference type="Proteomes" id="UP001144372"/>
    </source>
</evidence>
<dbReference type="Proteomes" id="UP001144372">
    <property type="component" value="Unassembled WGS sequence"/>
</dbReference>
<evidence type="ECO:0000256" key="2">
    <source>
        <dbReference type="ARBA" id="ARBA00022840"/>
    </source>
</evidence>
<keyword evidence="1" id="KW-0547">Nucleotide-binding</keyword>
<dbReference type="Gene3D" id="3.40.50.2300">
    <property type="match status" value="1"/>
</dbReference>
<dbReference type="GO" id="GO:0000160">
    <property type="term" value="P:phosphorelay signal transduction system"/>
    <property type="evidence" value="ECO:0007669"/>
    <property type="project" value="InterPro"/>
</dbReference>
<name>A0A9W6D2F9_9BACT</name>
<dbReference type="Pfam" id="PF00158">
    <property type="entry name" value="Sigma54_activat"/>
    <property type="match status" value="1"/>
</dbReference>
<dbReference type="InterPro" id="IPR011006">
    <property type="entry name" value="CheY-like_superfamily"/>
</dbReference>
<dbReference type="Pfam" id="PF00072">
    <property type="entry name" value="Response_reg"/>
    <property type="match status" value="1"/>
</dbReference>
<dbReference type="FunFam" id="3.40.50.300:FF:000006">
    <property type="entry name" value="DNA-binding transcriptional regulator NtrC"/>
    <property type="match status" value="1"/>
</dbReference>
<dbReference type="CDD" id="cd00009">
    <property type="entry name" value="AAA"/>
    <property type="match status" value="1"/>
</dbReference>
<dbReference type="SUPFAM" id="SSF52540">
    <property type="entry name" value="P-loop containing nucleoside triphosphate hydrolases"/>
    <property type="match status" value="1"/>
</dbReference>
<organism evidence="8 9">
    <name type="scientific">Desulforhabdus amnigena</name>
    <dbReference type="NCBI Taxonomy" id="40218"/>
    <lineage>
        <taxon>Bacteria</taxon>
        <taxon>Pseudomonadati</taxon>
        <taxon>Thermodesulfobacteriota</taxon>
        <taxon>Syntrophobacteria</taxon>
        <taxon>Syntrophobacterales</taxon>
        <taxon>Syntrophobacteraceae</taxon>
        <taxon>Desulforhabdus</taxon>
    </lineage>
</organism>
<evidence type="ECO:0000256" key="1">
    <source>
        <dbReference type="ARBA" id="ARBA00022741"/>
    </source>
</evidence>
<evidence type="ECO:0000256" key="3">
    <source>
        <dbReference type="ARBA" id="ARBA00023015"/>
    </source>
</evidence>
<dbReference type="InterPro" id="IPR002078">
    <property type="entry name" value="Sigma_54_int"/>
</dbReference>
<evidence type="ECO:0000259" key="7">
    <source>
        <dbReference type="PROSITE" id="PS50110"/>
    </source>
</evidence>
<keyword evidence="9" id="KW-1185">Reference proteome</keyword>
<feature type="domain" description="Sigma-54 factor interaction" evidence="6">
    <location>
        <begin position="141"/>
        <end position="370"/>
    </location>
</feature>
<sequence>MTRILVVDDEQGARDSLEVLLEDHYEIECAEDGLCALSKLRQKNFDLVLLDITLPKLNGIEILKKIKELNEGIDVIMVSGLDCAHEATLSMKSGAFDYITKPYEPERILKSIERVVKKRFDEQPISYSSGETIFNFGSVAIISQSPRMYEVFQAINKVACASSNVLITGESGTGKELIARAIHAKSARAGKPFVAINCAAIPPELMESELFGHEKGAFTGAHIRNIGKFEYAHGSSIFLDEISSLRLELQAKLLRVLQEREFCRVGSHKTINADVRVIAATNTRLEDMVKEGKFRGDLYFRLNVIPINLPPLRDRKGDVSLLARHFLKKFSQLSNKKIKGITRGVLNVLESYPFPGNVRELENIIERMVVMGTEGEWIDEKDLSFDLLGGEDHILVGDETSISSDKSGLIQARQAFERQYILNALEKCRWNQTDTARLLKIHRNTLMQKMKVMNLRSQGEIQQ</sequence>
<dbReference type="Pfam" id="PF02954">
    <property type="entry name" value="HTH_8"/>
    <property type="match status" value="1"/>
</dbReference>
<dbReference type="Gene3D" id="1.10.10.60">
    <property type="entry name" value="Homeodomain-like"/>
    <property type="match status" value="1"/>
</dbReference>
<dbReference type="Gene3D" id="1.10.8.60">
    <property type="match status" value="1"/>
</dbReference>
<feature type="modified residue" description="4-aspartylphosphate" evidence="5">
    <location>
        <position position="51"/>
    </location>
</feature>
<dbReference type="InterPro" id="IPR003593">
    <property type="entry name" value="AAA+_ATPase"/>
</dbReference>
<dbReference type="PROSITE" id="PS50045">
    <property type="entry name" value="SIGMA54_INTERACT_4"/>
    <property type="match status" value="1"/>
</dbReference>
<dbReference type="RefSeq" id="WP_281792013.1">
    <property type="nucleotide sequence ID" value="NZ_BSDR01000001.1"/>
</dbReference>
<comment type="caution">
    <text evidence="8">The sequence shown here is derived from an EMBL/GenBank/DDBJ whole genome shotgun (WGS) entry which is preliminary data.</text>
</comment>
<dbReference type="GO" id="GO:0006355">
    <property type="term" value="P:regulation of DNA-templated transcription"/>
    <property type="evidence" value="ECO:0007669"/>
    <property type="project" value="InterPro"/>
</dbReference>
<dbReference type="Gene3D" id="3.40.50.300">
    <property type="entry name" value="P-loop containing nucleotide triphosphate hydrolases"/>
    <property type="match status" value="1"/>
</dbReference>
<evidence type="ECO:0000259" key="6">
    <source>
        <dbReference type="PROSITE" id="PS50045"/>
    </source>
</evidence>
<proteinExistence type="predicted"/>
<dbReference type="InterPro" id="IPR025662">
    <property type="entry name" value="Sigma_54_int_dom_ATP-bd_1"/>
</dbReference>
<dbReference type="PROSITE" id="PS00688">
    <property type="entry name" value="SIGMA54_INTERACT_3"/>
    <property type="match status" value="1"/>
</dbReference>
<accession>A0A9W6D2F9</accession>
<dbReference type="SUPFAM" id="SSF52172">
    <property type="entry name" value="CheY-like"/>
    <property type="match status" value="1"/>
</dbReference>
<keyword evidence="2" id="KW-0067">ATP-binding</keyword>
<feature type="domain" description="Response regulatory" evidence="7">
    <location>
        <begin position="3"/>
        <end position="116"/>
    </location>
</feature>
<dbReference type="PANTHER" id="PTHR32071">
    <property type="entry name" value="TRANSCRIPTIONAL REGULATORY PROTEIN"/>
    <property type="match status" value="1"/>
</dbReference>
<dbReference type="EMBL" id="BSDR01000001">
    <property type="protein sequence ID" value="GLI32997.1"/>
    <property type="molecule type" value="Genomic_DNA"/>
</dbReference>
<dbReference type="SUPFAM" id="SSF46689">
    <property type="entry name" value="Homeodomain-like"/>
    <property type="match status" value="1"/>
</dbReference>
<dbReference type="Pfam" id="PF25601">
    <property type="entry name" value="AAA_lid_14"/>
    <property type="match status" value="1"/>
</dbReference>
<reference evidence="8" key="1">
    <citation type="submission" date="2022-12" db="EMBL/GenBank/DDBJ databases">
        <title>Reference genome sequencing for broad-spectrum identification of bacterial and archaeal isolates by mass spectrometry.</title>
        <authorList>
            <person name="Sekiguchi Y."/>
            <person name="Tourlousse D.M."/>
        </authorList>
    </citation>
    <scope>NUCLEOTIDE SEQUENCE</scope>
    <source>
        <strain evidence="8">ASRB1</strain>
    </source>
</reference>
<dbReference type="SMART" id="SM00448">
    <property type="entry name" value="REC"/>
    <property type="match status" value="1"/>
</dbReference>
<dbReference type="SMART" id="SM00382">
    <property type="entry name" value="AAA"/>
    <property type="match status" value="1"/>
</dbReference>
<gene>
    <name evidence="8" type="ORF">DAMNIGENAA_04300</name>
</gene>
<evidence type="ECO:0000256" key="5">
    <source>
        <dbReference type="PROSITE-ProRule" id="PRU00169"/>
    </source>
</evidence>
<dbReference type="GO" id="GO:0043565">
    <property type="term" value="F:sequence-specific DNA binding"/>
    <property type="evidence" value="ECO:0007669"/>
    <property type="project" value="InterPro"/>
</dbReference>
<dbReference type="GO" id="GO:0005524">
    <property type="term" value="F:ATP binding"/>
    <property type="evidence" value="ECO:0007669"/>
    <property type="project" value="UniProtKB-KW"/>
</dbReference>
<dbReference type="InterPro" id="IPR009057">
    <property type="entry name" value="Homeodomain-like_sf"/>
</dbReference>
<keyword evidence="4" id="KW-0804">Transcription</keyword>
<dbReference type="PROSITE" id="PS50110">
    <property type="entry name" value="RESPONSE_REGULATORY"/>
    <property type="match status" value="1"/>
</dbReference>
<keyword evidence="5" id="KW-0597">Phosphoprotein</keyword>
<dbReference type="InterPro" id="IPR002197">
    <property type="entry name" value="HTH_Fis"/>
</dbReference>
<dbReference type="PRINTS" id="PR01590">
    <property type="entry name" value="HTHFIS"/>
</dbReference>
<protein>
    <submittedName>
        <fullName evidence="8">Fis family transcriptional regulator</fullName>
    </submittedName>
</protein>